<dbReference type="EMBL" id="CP004345">
    <property type="protein sequence ID" value="AGG31862.1"/>
    <property type="molecule type" value="Genomic_DNA"/>
</dbReference>
<comment type="function">
    <text evidence="1">Possible endonuclease which induces a single-strand cut and initiates DNA replication.</text>
</comment>
<evidence type="ECO:0000259" key="8">
    <source>
        <dbReference type="Pfam" id="PF05840"/>
    </source>
</evidence>
<organism evidence="9 10">
    <name type="scientific">Morganella morganii subsp. morganii KT</name>
    <dbReference type="NCBI Taxonomy" id="1124991"/>
    <lineage>
        <taxon>Bacteria</taxon>
        <taxon>Pseudomonadati</taxon>
        <taxon>Pseudomonadota</taxon>
        <taxon>Gammaproteobacteria</taxon>
        <taxon>Enterobacterales</taxon>
        <taxon>Morganellaceae</taxon>
        <taxon>Morganella</taxon>
    </lineage>
</organism>
<dbReference type="Pfam" id="PF05840">
    <property type="entry name" value="Phage_GPA"/>
    <property type="match status" value="1"/>
</dbReference>
<feature type="region of interest" description="Disordered" evidence="7">
    <location>
        <begin position="737"/>
        <end position="770"/>
    </location>
</feature>
<evidence type="ECO:0000256" key="1">
    <source>
        <dbReference type="ARBA" id="ARBA00003293"/>
    </source>
</evidence>
<dbReference type="eggNOG" id="ENOG502Z7TX">
    <property type="taxonomic scope" value="Bacteria"/>
</dbReference>
<dbReference type="InterPro" id="IPR008766">
    <property type="entry name" value="Replication_gene_A-like"/>
</dbReference>
<dbReference type="GO" id="GO:0016787">
    <property type="term" value="F:hydrolase activity"/>
    <property type="evidence" value="ECO:0007669"/>
    <property type="project" value="UniProtKB-KW"/>
</dbReference>
<feature type="compositionally biased region" description="Basic and acidic residues" evidence="7">
    <location>
        <begin position="737"/>
        <end position="752"/>
    </location>
</feature>
<accession>J7TAM3</accession>
<name>J7TAM3_MORMO</name>
<evidence type="ECO:0000256" key="3">
    <source>
        <dbReference type="ARBA" id="ARBA00022705"/>
    </source>
</evidence>
<comment type="similarity">
    <text evidence="2">Belongs to the phage GPA family.</text>
</comment>
<protein>
    <recommendedName>
        <fullName evidence="8">Replication gene A protein-like domain-containing protein</fullName>
    </recommendedName>
</protein>
<evidence type="ECO:0000256" key="4">
    <source>
        <dbReference type="ARBA" id="ARBA00022722"/>
    </source>
</evidence>
<evidence type="ECO:0000256" key="5">
    <source>
        <dbReference type="ARBA" id="ARBA00022759"/>
    </source>
</evidence>
<dbReference type="AlphaFoldDB" id="J7TAM3"/>
<keyword evidence="6" id="KW-0378">Hydrolase</keyword>
<keyword evidence="10" id="KW-1185">Reference proteome</keyword>
<evidence type="ECO:0000256" key="2">
    <source>
        <dbReference type="ARBA" id="ARBA00009260"/>
    </source>
</evidence>
<feature type="compositionally biased region" description="Basic residues" evidence="7">
    <location>
        <begin position="759"/>
        <end position="770"/>
    </location>
</feature>
<dbReference type="GO" id="GO:0006260">
    <property type="term" value="P:DNA replication"/>
    <property type="evidence" value="ECO:0007669"/>
    <property type="project" value="UniProtKB-KW"/>
</dbReference>
<dbReference type="KEGG" id="mmk:MU9_2817"/>
<keyword evidence="3" id="KW-0235">DNA replication</keyword>
<feature type="domain" description="Replication gene A protein-like" evidence="8">
    <location>
        <begin position="122"/>
        <end position="447"/>
    </location>
</feature>
<evidence type="ECO:0000256" key="6">
    <source>
        <dbReference type="ARBA" id="ARBA00022801"/>
    </source>
</evidence>
<reference evidence="9 10" key="1">
    <citation type="journal article" date="2012" name="BMC Genomics">
        <title>Whole-genome sequencing and identification of Morganella morganii KT pathogenicity-related genes.</title>
        <authorList>
            <person name="Chen Y.T."/>
            <person name="Peng H.L."/>
            <person name="Shia W.C."/>
            <person name="Hsu F.R."/>
            <person name="Ken C.F."/>
            <person name="Tsao Y.M."/>
            <person name="Chen C.H."/>
            <person name="Liu C.E."/>
            <person name="Hsieh M.F."/>
            <person name="Chen H.C."/>
            <person name="Tang C.Y."/>
            <person name="Ku T.H."/>
        </authorList>
    </citation>
    <scope>NUCLEOTIDE SEQUENCE [LARGE SCALE GENOMIC DNA]</scope>
    <source>
        <strain evidence="9 10">KT</strain>
    </source>
</reference>
<dbReference type="HOGENOM" id="CLU_013772_3_1_6"/>
<keyword evidence="4" id="KW-0540">Nuclease</keyword>
<dbReference type="Proteomes" id="UP000011834">
    <property type="component" value="Chromosome"/>
</dbReference>
<evidence type="ECO:0000313" key="10">
    <source>
        <dbReference type="Proteomes" id="UP000011834"/>
    </source>
</evidence>
<proteinExistence type="inferred from homology"/>
<evidence type="ECO:0000313" key="9">
    <source>
        <dbReference type="EMBL" id="AGG31862.1"/>
    </source>
</evidence>
<evidence type="ECO:0000256" key="7">
    <source>
        <dbReference type="SAM" id="MobiDB-lite"/>
    </source>
</evidence>
<dbReference type="GO" id="GO:0004519">
    <property type="term" value="F:endonuclease activity"/>
    <property type="evidence" value="ECO:0007669"/>
    <property type="project" value="UniProtKB-KW"/>
</dbReference>
<keyword evidence="5" id="KW-0255">Endonuclease</keyword>
<dbReference type="RefSeq" id="WP_004904223.1">
    <property type="nucleotide sequence ID" value="NC_020418.1"/>
</dbReference>
<gene>
    <name evidence="9" type="ORF">MU9_2817</name>
</gene>
<sequence length="770" mass="88198">MTGKVIDFSVQPPPEPAVFVHEWNKKRHEAVLGFEQPLTPAQLKQNQDLQDEIERLPRMLRFPFRKRYEKIHEEEGLLAAHKYLYFKFYREILPRVNAVNDRFSVRHMDQFNALPELSDKAVKLLAKQLAKVFFERCQQLIDKVSEIGDGAIFKFKYLYEIYGHMADDAKELHITPLHYSRYLKGSISEKNIHSALARLVNDDFWYRRLRAHRARWRESLLIAVMAVNMNKRPYASRQAINEVRAQRKANEEYLKQMDIEDTETGERFDLFEKVMGSISNPEIRRMELMAQIAGIEKVAMQRGDVGMFVTITTPSKYHPTKVTGKKDEKKAIINHNWSKEAYTPKNGQAYLVRVWSKIRTAFKDYGLKVYGVRVVEPHHDGTPHWHLLLFTDKASRAQVIDIMRKKALAVDGKEQGAQKHRFKCEHMNRGGAVSYIAKYISKNIDGYALDGEIDNDTGKPLSDTAAAVTAWAATWRIPQFQFYNLPSKGAYRECRKLCGVSIAEQIGDVAEKVRFAADKGFFDEYILSQGGPCTPRDLQTVRVARRAADRLNQYDEEVPEVFGIYSPVFGGDVVKTRERKYQIVKKRDSQNPAPVAVGFDFNLLKGGIADPRSPVNNCGSVISTDGDKSPDLAPNYGMTGVYQIKPWGSCLSNKAAEKAAQEVKPAQIARRVNSRITLSDKEIAFIPEIQKFTAAMGHEMPADGLMMMFIRGMTVDYGDQKLLFRDGRMRLELGDEEKAVRERQQADKREQKAASILTRVKKMKKENRRT</sequence>